<evidence type="ECO:0000313" key="2">
    <source>
        <dbReference type="EMBL" id="OBZ73355.1"/>
    </source>
</evidence>
<comment type="caution">
    <text evidence="2">The sequence shown here is derived from an EMBL/GenBank/DDBJ whole genome shotgun (WGS) entry which is preliminary data.</text>
</comment>
<reference evidence="2 3" key="1">
    <citation type="submission" date="2016-03" db="EMBL/GenBank/DDBJ databases">
        <title>Whole genome sequencing of Grifola frondosa 9006-11.</title>
        <authorList>
            <person name="Min B."/>
            <person name="Park H."/>
            <person name="Kim J.-G."/>
            <person name="Cho H."/>
            <person name="Oh Y.-L."/>
            <person name="Kong W.-S."/>
            <person name="Choi I.-G."/>
        </authorList>
    </citation>
    <scope>NUCLEOTIDE SEQUENCE [LARGE SCALE GENOMIC DNA]</scope>
    <source>
        <strain evidence="2 3">9006-11</strain>
    </source>
</reference>
<name>A0A1C7M8V5_GRIFR</name>
<feature type="compositionally biased region" description="Low complexity" evidence="1">
    <location>
        <begin position="216"/>
        <end position="230"/>
    </location>
</feature>
<protein>
    <submittedName>
        <fullName evidence="2">Uncharacterized protein</fullName>
    </submittedName>
</protein>
<evidence type="ECO:0000313" key="3">
    <source>
        <dbReference type="Proteomes" id="UP000092993"/>
    </source>
</evidence>
<dbReference type="AlphaFoldDB" id="A0A1C7M8V5"/>
<organism evidence="2 3">
    <name type="scientific">Grifola frondosa</name>
    <name type="common">Maitake</name>
    <name type="synonym">Polyporus frondosus</name>
    <dbReference type="NCBI Taxonomy" id="5627"/>
    <lineage>
        <taxon>Eukaryota</taxon>
        <taxon>Fungi</taxon>
        <taxon>Dikarya</taxon>
        <taxon>Basidiomycota</taxon>
        <taxon>Agaricomycotina</taxon>
        <taxon>Agaricomycetes</taxon>
        <taxon>Polyporales</taxon>
        <taxon>Grifolaceae</taxon>
        <taxon>Grifola</taxon>
    </lineage>
</organism>
<dbReference type="Proteomes" id="UP000092993">
    <property type="component" value="Unassembled WGS sequence"/>
</dbReference>
<feature type="region of interest" description="Disordered" evidence="1">
    <location>
        <begin position="65"/>
        <end position="95"/>
    </location>
</feature>
<keyword evidence="3" id="KW-1185">Reference proteome</keyword>
<feature type="compositionally biased region" description="Polar residues" evidence="1">
    <location>
        <begin position="279"/>
        <end position="289"/>
    </location>
</feature>
<accession>A0A1C7M8V5</accession>
<feature type="compositionally biased region" description="Polar residues" evidence="1">
    <location>
        <begin position="65"/>
        <end position="77"/>
    </location>
</feature>
<gene>
    <name evidence="2" type="ORF">A0H81_07235</name>
</gene>
<proteinExistence type="predicted"/>
<evidence type="ECO:0000256" key="1">
    <source>
        <dbReference type="SAM" id="MobiDB-lite"/>
    </source>
</evidence>
<feature type="region of interest" description="Disordered" evidence="1">
    <location>
        <begin position="279"/>
        <end position="319"/>
    </location>
</feature>
<sequence>MANASAHLHSFFFATSGATTHPSSSSISDPYPPTVYPSPLPTAFSQPQHFSSKWVHSDPNAIPSTPACSPHNATVPLSRSRPRCHPSTPAPALPHTEASAHFHSSFPAQSGAHHPSVILGVLNPYPFMTTSAALCRATLPHYKSRACLQHMPTTFDHLPVTPPSHSHHHGFQDQGCCRFRRSFHKASPVYCLSLRPKRRFSRTYSIEEDTTDDDTLSSSLASTPSNPTTTDFKSQGTSLTTALLLNDTESLPATDDGHFSTQLQPVRGTELPTAKLGTLPTTHVTTSSPPNSPRGDCISRGDTPETTSPSEIGPHGLRNPGYLPNDLMKCMGSFLTFKDPNSGRYAACEVPSHAAFPAETHNDDGICKFLCINKVPVTVWIVGRVKSLWFYSPAGEPRDRVNVGIRPLRDVDQAALVSLLNGRAAPPSRKLMLTRSKGDTVSSAMPFDRVYDATCRFGPKSTMKKISPAALGKNDIVLVEAFVTRWKAGDKKTYSKSWSTWRCGLELNNLSLLFVAPDTSTDVHIDVDAETAFSKLAPLPPIVEPCIPPLLVTYPI</sequence>
<dbReference type="OrthoDB" id="2804655at2759"/>
<dbReference type="EMBL" id="LUGG01000007">
    <property type="protein sequence ID" value="OBZ73355.1"/>
    <property type="molecule type" value="Genomic_DNA"/>
</dbReference>
<feature type="compositionally biased region" description="Acidic residues" evidence="1">
    <location>
        <begin position="206"/>
        <end position="215"/>
    </location>
</feature>
<feature type="region of interest" description="Disordered" evidence="1">
    <location>
        <begin position="205"/>
        <end position="236"/>
    </location>
</feature>